<gene>
    <name evidence="7" type="ORF">C3B54_11574</name>
</gene>
<dbReference type="AlphaFoldDB" id="A0A2L2BPG1"/>
<evidence type="ECO:0000259" key="6">
    <source>
        <dbReference type="Pfam" id="PF08245"/>
    </source>
</evidence>
<keyword evidence="4" id="KW-0812">Transmembrane</keyword>
<keyword evidence="3" id="KW-0067">ATP-binding</keyword>
<dbReference type="RefSeq" id="WP_104913155.1">
    <property type="nucleotide sequence ID" value="NZ_CP026923.1"/>
</dbReference>
<keyword evidence="4" id="KW-0472">Membrane</keyword>
<sequence>MIGFELLVVVTTLTLAASLVIGQLRWLRVAQRVQYLPGEVSRIERLWLLRRPMSVLWWALAIVLALAGYVAAPFGLGVAAWLVVLAPLVAALSPWRMPVMGETKAVAWTGRLIRVAVVNAVLLFALAAVSAWFLGPAGALVPVILQALITDLSLVLLWPVERLLQKPYLTSAQETLRRVDPQIVAITGSYGKTSTKGYAAQILASRYDVVASPASFNNLMGLSRSINDKLAPGTEVFVAEMGMNAEGRIRELSKWFPPYIGAITVIGEAHYERLGSHQAILRAKSEITENASVVVLPVDQPELVALAETCRARGTLVVTVSAQGLEADVSLDAEAGTVTYGPEATPVSTEIPLLAHGINIAVALGIAWALDVPSDKALASLGDLPVAAHRAEVATTESGVAIIDDTYNSNPPGAARAIAGAKELAAERGGRLFVVTPGMVELGGLQATRNRELGEAITAADGVCYAVGLTNRRALLSGAGADTKVFLTRDEAVGAVLHEAKPGDVILYENDLPDHYP</sequence>
<evidence type="ECO:0000256" key="3">
    <source>
        <dbReference type="ARBA" id="ARBA00022840"/>
    </source>
</evidence>
<evidence type="ECO:0000313" key="7">
    <source>
        <dbReference type="EMBL" id="AVG23560.1"/>
    </source>
</evidence>
<evidence type="ECO:0000256" key="2">
    <source>
        <dbReference type="ARBA" id="ARBA00022741"/>
    </source>
</evidence>
<feature type="transmembrane region" description="Helical" evidence="4">
    <location>
        <begin position="6"/>
        <end position="27"/>
    </location>
</feature>
<dbReference type="PANTHER" id="PTHR43024:SF1">
    <property type="entry name" value="UDP-N-ACETYLMURAMOYL-TRIPEPTIDE--D-ALANYL-D-ALANINE LIGASE"/>
    <property type="match status" value="1"/>
</dbReference>
<dbReference type="GO" id="GO:0005524">
    <property type="term" value="F:ATP binding"/>
    <property type="evidence" value="ECO:0007669"/>
    <property type="project" value="UniProtKB-KW"/>
</dbReference>
<evidence type="ECO:0000313" key="8">
    <source>
        <dbReference type="Proteomes" id="UP000243077"/>
    </source>
</evidence>
<dbReference type="Proteomes" id="UP000243077">
    <property type="component" value="Chromosome"/>
</dbReference>
<keyword evidence="4" id="KW-1133">Transmembrane helix</keyword>
<keyword evidence="2" id="KW-0547">Nucleotide-binding</keyword>
<feature type="domain" description="Mur ligase central" evidence="6">
    <location>
        <begin position="186"/>
        <end position="331"/>
    </location>
</feature>
<feature type="transmembrane region" description="Helical" evidence="4">
    <location>
        <begin position="116"/>
        <end position="134"/>
    </location>
</feature>
<evidence type="ECO:0000256" key="4">
    <source>
        <dbReference type="SAM" id="Phobius"/>
    </source>
</evidence>
<dbReference type="SUPFAM" id="SSF53244">
    <property type="entry name" value="MurD-like peptide ligases, peptide-binding domain"/>
    <property type="match status" value="1"/>
</dbReference>
<evidence type="ECO:0000256" key="1">
    <source>
        <dbReference type="ARBA" id="ARBA00022598"/>
    </source>
</evidence>
<dbReference type="InterPro" id="IPR051046">
    <property type="entry name" value="MurCDEF_CellWall_CoF430Synth"/>
</dbReference>
<reference evidence="7 8" key="1">
    <citation type="submission" date="2018-02" db="EMBL/GenBank/DDBJ databases">
        <title>Complete genome of the streamlined marine actinobacterium Pontimonas salivibrio CL-TW6 adapted to coastal planktonic lifestype.</title>
        <authorList>
            <person name="Cho B.C."/>
            <person name="Hardies S.C."/>
            <person name="Jang G.I."/>
            <person name="Hwang C.Y."/>
        </authorList>
    </citation>
    <scope>NUCLEOTIDE SEQUENCE [LARGE SCALE GENOMIC DNA]</scope>
    <source>
        <strain evidence="7 8">CL-TW6</strain>
    </source>
</reference>
<dbReference type="KEGG" id="psai:C3B54_11574"/>
<dbReference type="Gene3D" id="3.40.1190.10">
    <property type="entry name" value="Mur-like, catalytic domain"/>
    <property type="match status" value="1"/>
</dbReference>
<dbReference type="InterPro" id="IPR004101">
    <property type="entry name" value="Mur_ligase_C"/>
</dbReference>
<dbReference type="InterPro" id="IPR013221">
    <property type="entry name" value="Mur_ligase_cen"/>
</dbReference>
<dbReference type="InterPro" id="IPR036615">
    <property type="entry name" value="Mur_ligase_C_dom_sf"/>
</dbReference>
<dbReference type="SUPFAM" id="SSF53623">
    <property type="entry name" value="MurD-like peptide ligases, catalytic domain"/>
    <property type="match status" value="1"/>
</dbReference>
<dbReference type="EMBL" id="CP026923">
    <property type="protein sequence ID" value="AVG23560.1"/>
    <property type="molecule type" value="Genomic_DNA"/>
</dbReference>
<name>A0A2L2BPG1_9MICO</name>
<dbReference type="Pfam" id="PF08245">
    <property type="entry name" value="Mur_ligase_M"/>
    <property type="match status" value="1"/>
</dbReference>
<organism evidence="7 8">
    <name type="scientific">Pontimonas salivibrio</name>
    <dbReference type="NCBI Taxonomy" id="1159327"/>
    <lineage>
        <taxon>Bacteria</taxon>
        <taxon>Bacillati</taxon>
        <taxon>Actinomycetota</taxon>
        <taxon>Actinomycetes</taxon>
        <taxon>Micrococcales</taxon>
        <taxon>Microbacteriaceae</taxon>
        <taxon>Pontimonas</taxon>
    </lineage>
</organism>
<feature type="transmembrane region" description="Helical" evidence="4">
    <location>
        <begin position="55"/>
        <end position="72"/>
    </location>
</feature>
<proteinExistence type="predicted"/>
<dbReference type="PANTHER" id="PTHR43024">
    <property type="entry name" value="UDP-N-ACETYLMURAMOYL-TRIPEPTIDE--D-ALANYL-D-ALANINE LIGASE"/>
    <property type="match status" value="1"/>
</dbReference>
<protein>
    <submittedName>
        <fullName evidence="7">UDP-N-acetylmuramoyl-tripeptide--D-alanyl-D-alanine ligase</fullName>
        <ecNumber evidence="7">6.3.2.10</ecNumber>
    </submittedName>
</protein>
<dbReference type="InterPro" id="IPR036565">
    <property type="entry name" value="Mur-like_cat_sf"/>
</dbReference>
<dbReference type="OrthoDB" id="9800958at2"/>
<evidence type="ECO:0000259" key="5">
    <source>
        <dbReference type="Pfam" id="PF02875"/>
    </source>
</evidence>
<dbReference type="GO" id="GO:0047480">
    <property type="term" value="F:UDP-N-acetylmuramoyl-tripeptide-D-alanyl-D-alanine ligase activity"/>
    <property type="evidence" value="ECO:0007669"/>
    <property type="project" value="UniProtKB-EC"/>
</dbReference>
<feature type="domain" description="Mur ligase C-terminal" evidence="5">
    <location>
        <begin position="389"/>
        <end position="507"/>
    </location>
</feature>
<keyword evidence="1 7" id="KW-0436">Ligase</keyword>
<dbReference type="EC" id="6.3.2.10" evidence="7"/>
<feature type="transmembrane region" description="Helical" evidence="4">
    <location>
        <begin position="78"/>
        <end position="95"/>
    </location>
</feature>
<keyword evidence="8" id="KW-1185">Reference proteome</keyword>
<dbReference type="Gene3D" id="3.90.190.20">
    <property type="entry name" value="Mur ligase, C-terminal domain"/>
    <property type="match status" value="1"/>
</dbReference>
<accession>A0A2L2BPG1</accession>
<dbReference type="Pfam" id="PF02875">
    <property type="entry name" value="Mur_ligase_C"/>
    <property type="match status" value="1"/>
</dbReference>